<organism evidence="9 10">
    <name type="scientific">Anaeromonas frigoriresistens</name>
    <dbReference type="NCBI Taxonomy" id="2683708"/>
    <lineage>
        <taxon>Bacteria</taxon>
        <taxon>Bacillati</taxon>
        <taxon>Bacillota</taxon>
        <taxon>Tissierellia</taxon>
        <taxon>Tissierellales</taxon>
        <taxon>Thermohalobacteraceae</taxon>
        <taxon>Anaeromonas</taxon>
    </lineage>
</organism>
<comment type="similarity">
    <text evidence="1 4">Belongs to the glycosyl hydrolase 31 family.</text>
</comment>
<dbReference type="PROSITE" id="PS00129">
    <property type="entry name" value="GLYCOSYL_HYDROL_F31_1"/>
    <property type="match status" value="1"/>
</dbReference>
<dbReference type="CDD" id="cd14752">
    <property type="entry name" value="GH31_N"/>
    <property type="match status" value="1"/>
</dbReference>
<keyword evidence="3 4" id="KW-0326">Glycosidase</keyword>
<dbReference type="SUPFAM" id="SSF51445">
    <property type="entry name" value="(Trans)glycosidases"/>
    <property type="match status" value="1"/>
</dbReference>
<dbReference type="CDD" id="cd06604">
    <property type="entry name" value="GH31_glucosidase_II_MalA"/>
    <property type="match status" value="1"/>
</dbReference>
<name>A0A942Z9G6_9FIRM</name>
<keyword evidence="10" id="KW-1185">Reference proteome</keyword>
<dbReference type="Pfam" id="PF01055">
    <property type="entry name" value="Glyco_hydro_31_2nd"/>
    <property type="match status" value="1"/>
</dbReference>
<evidence type="ECO:0000256" key="1">
    <source>
        <dbReference type="ARBA" id="ARBA00007806"/>
    </source>
</evidence>
<comment type="caution">
    <text evidence="9">The sequence shown here is derived from an EMBL/GenBank/DDBJ whole genome shotgun (WGS) entry which is preliminary data.</text>
</comment>
<proteinExistence type="inferred from homology"/>
<dbReference type="InterPro" id="IPR030458">
    <property type="entry name" value="Glyco_hydro_31_AS"/>
</dbReference>
<dbReference type="Pfam" id="PF13802">
    <property type="entry name" value="Gal_mutarotas_2"/>
    <property type="match status" value="1"/>
</dbReference>
<evidence type="ECO:0000256" key="2">
    <source>
        <dbReference type="ARBA" id="ARBA00022801"/>
    </source>
</evidence>
<dbReference type="Proteomes" id="UP000724672">
    <property type="component" value="Unassembled WGS sequence"/>
</dbReference>
<dbReference type="RefSeq" id="WP_203367028.1">
    <property type="nucleotide sequence ID" value="NZ_WSFT01000040.1"/>
</dbReference>
<accession>A0A942Z9G6</accession>
<dbReference type="InterPro" id="IPR033403">
    <property type="entry name" value="DUF5110"/>
</dbReference>
<evidence type="ECO:0000256" key="4">
    <source>
        <dbReference type="RuleBase" id="RU361185"/>
    </source>
</evidence>
<dbReference type="PANTHER" id="PTHR22762:SF166">
    <property type="entry name" value="ALPHA-GLUCOSIDASE"/>
    <property type="match status" value="1"/>
</dbReference>
<dbReference type="GO" id="GO:0004553">
    <property type="term" value="F:hydrolase activity, hydrolyzing O-glycosyl compounds"/>
    <property type="evidence" value="ECO:0007669"/>
    <property type="project" value="InterPro"/>
</dbReference>
<evidence type="ECO:0000259" key="8">
    <source>
        <dbReference type="Pfam" id="PF21365"/>
    </source>
</evidence>
<keyword evidence="2 4" id="KW-0378">Hydrolase</keyword>
<gene>
    <name evidence="9" type="ORF">GOQ27_11590</name>
</gene>
<evidence type="ECO:0000259" key="6">
    <source>
        <dbReference type="Pfam" id="PF13802"/>
    </source>
</evidence>
<reference evidence="9" key="1">
    <citation type="submission" date="2019-12" db="EMBL/GenBank/DDBJ databases">
        <title>Clostridiaceae gen. nov. sp. nov., isolated from sediment in Xinjiang, China.</title>
        <authorList>
            <person name="Zhang R."/>
        </authorList>
    </citation>
    <scope>NUCLEOTIDE SEQUENCE</scope>
    <source>
        <strain evidence="9">D2Q-11</strain>
    </source>
</reference>
<dbReference type="Gene3D" id="2.60.40.1760">
    <property type="entry name" value="glycosyl hydrolase (family 31)"/>
    <property type="match status" value="1"/>
</dbReference>
<evidence type="ECO:0000259" key="5">
    <source>
        <dbReference type="Pfam" id="PF01055"/>
    </source>
</evidence>
<dbReference type="Gene3D" id="3.20.20.80">
    <property type="entry name" value="Glycosidases"/>
    <property type="match status" value="2"/>
</dbReference>
<evidence type="ECO:0000313" key="10">
    <source>
        <dbReference type="Proteomes" id="UP000724672"/>
    </source>
</evidence>
<dbReference type="InterPro" id="IPR013780">
    <property type="entry name" value="Glyco_hydro_b"/>
</dbReference>
<dbReference type="SUPFAM" id="SSF51011">
    <property type="entry name" value="Glycosyl hydrolase domain"/>
    <property type="match status" value="1"/>
</dbReference>
<dbReference type="Pfam" id="PF17137">
    <property type="entry name" value="DUF5110"/>
    <property type="match status" value="1"/>
</dbReference>
<evidence type="ECO:0000256" key="3">
    <source>
        <dbReference type="ARBA" id="ARBA00023295"/>
    </source>
</evidence>
<dbReference type="InterPro" id="IPR017853">
    <property type="entry name" value="GH"/>
</dbReference>
<feature type="domain" description="Glycoside hydrolase family 31 N-terminal" evidence="6">
    <location>
        <begin position="19"/>
        <end position="177"/>
    </location>
</feature>
<dbReference type="SUPFAM" id="SSF74650">
    <property type="entry name" value="Galactose mutarotase-like"/>
    <property type="match status" value="1"/>
</dbReference>
<dbReference type="InterPro" id="IPR011013">
    <property type="entry name" value="Gal_mutarotase_sf_dom"/>
</dbReference>
<evidence type="ECO:0000259" key="7">
    <source>
        <dbReference type="Pfam" id="PF17137"/>
    </source>
</evidence>
<sequence>MIKKTTYGYTVEKDNVFLDVVFYSDSIVRFSYSEENKLPDSTIAVIAKPMKMDVELKGHSIKTKDLQIKINENSLTVEIYDIEGNLINKDKKVDLNNIQVSKELLDEKAFYGMGEKYGWINKIGTDTVNWNSDVLGNSPIHTGTVKEYHTSIPFYIGLSQNLAYGIYFDNTYRTYFDFGKKVEDTIDFRAEDGRIDYFFIYGPQLSKVVRGYSDITGSMPLPRKDFLGYQQCRWSYENRDELMTVAKKMREENIPCDILYLDIDYMKDYKVFTVDSEKFKEFKEMNDILKGMGYKLVVIIDPGVKKEEGYNVYDEGVEKDYFVKDSNGKIYIGEVWPGDSAFPDYLREEVRNWWGELHRELIDYGVDGIWNDMNEPANFCTEAKTIPENTIHMDDKGQSRTHKEIHNIYAMLEAQGTYEGLKKISPNKRPFVLTRAAFAGTQRYAALWTGDNSSIWEHLESSMAMFMNLGLSGYSFIGGDVGGFTHDSNGELLTRWTQLGAFTPLFRNHSAKGTINQEPWCFGDETLDITKKYIKLRYNFITYLYNLMKDSSDKGDPVLRPLFYHYQNDENTYNISDQFMFGENIMICPITRPKTNHRMIYLPEGKWYDYWTQEVIQGGKFIIKKAELDTLPIYIKASSIIPMDKITNYIGEEDNSLEIHYYYGEKGKYNLYLDDGLSFDYKNGKYTEIKFEIEPVDEYLTISGEVIHEGYDIPNIKIVIHGFVKGNKVTIEGDKLNFDKEKRVRLNINK</sequence>
<dbReference type="GO" id="GO:0030246">
    <property type="term" value="F:carbohydrate binding"/>
    <property type="evidence" value="ECO:0007669"/>
    <property type="project" value="InterPro"/>
</dbReference>
<evidence type="ECO:0000313" key="9">
    <source>
        <dbReference type="EMBL" id="MBS4539109.1"/>
    </source>
</evidence>
<feature type="domain" description="Glycoside hydrolase family 31 TIM barrel" evidence="5">
    <location>
        <begin position="220"/>
        <end position="547"/>
    </location>
</feature>
<dbReference type="InterPro" id="IPR048395">
    <property type="entry name" value="Glyco_hydro_31_C"/>
</dbReference>
<dbReference type="EMBL" id="WSFT01000040">
    <property type="protein sequence ID" value="MBS4539109.1"/>
    <property type="molecule type" value="Genomic_DNA"/>
</dbReference>
<dbReference type="InterPro" id="IPR025887">
    <property type="entry name" value="Glyco_hydro_31_N_dom"/>
</dbReference>
<protein>
    <submittedName>
        <fullName evidence="9">DUF4968 domain-containing protein</fullName>
    </submittedName>
</protein>
<dbReference type="InterPro" id="IPR000322">
    <property type="entry name" value="Glyco_hydro_31_TIM"/>
</dbReference>
<dbReference type="AlphaFoldDB" id="A0A942Z9G6"/>
<dbReference type="GO" id="GO:0005975">
    <property type="term" value="P:carbohydrate metabolic process"/>
    <property type="evidence" value="ECO:0007669"/>
    <property type="project" value="InterPro"/>
</dbReference>
<dbReference type="Gene3D" id="2.60.40.1180">
    <property type="entry name" value="Golgi alpha-mannosidase II"/>
    <property type="match status" value="2"/>
</dbReference>
<dbReference type="Pfam" id="PF21365">
    <property type="entry name" value="Glyco_hydro_31_3rd"/>
    <property type="match status" value="1"/>
</dbReference>
<feature type="domain" description="Glycosyl hydrolase family 31 C-terminal" evidence="8">
    <location>
        <begin position="555"/>
        <end position="641"/>
    </location>
</feature>
<feature type="domain" description="DUF5110" evidence="7">
    <location>
        <begin position="657"/>
        <end position="722"/>
    </location>
</feature>
<dbReference type="PANTHER" id="PTHR22762">
    <property type="entry name" value="ALPHA-GLUCOSIDASE"/>
    <property type="match status" value="1"/>
</dbReference>